<keyword evidence="3" id="KW-1185">Reference proteome</keyword>
<evidence type="ECO:0000313" key="3">
    <source>
        <dbReference type="Proteomes" id="UP000775872"/>
    </source>
</evidence>
<dbReference type="PANTHER" id="PTHR43544:SF12">
    <property type="entry name" value="NAD(P)-BINDING ROSSMANN-FOLD SUPERFAMILY PROTEIN"/>
    <property type="match status" value="1"/>
</dbReference>
<organism evidence="2 3">
    <name type="scientific">Clonostachys solani</name>
    <dbReference type="NCBI Taxonomy" id="160281"/>
    <lineage>
        <taxon>Eukaryota</taxon>
        <taxon>Fungi</taxon>
        <taxon>Dikarya</taxon>
        <taxon>Ascomycota</taxon>
        <taxon>Pezizomycotina</taxon>
        <taxon>Sordariomycetes</taxon>
        <taxon>Hypocreomycetidae</taxon>
        <taxon>Hypocreales</taxon>
        <taxon>Bionectriaceae</taxon>
        <taxon>Clonostachys</taxon>
    </lineage>
</organism>
<dbReference type="EMBL" id="CABFOC020000002">
    <property type="protein sequence ID" value="CAH0039296.1"/>
    <property type="molecule type" value="Genomic_DNA"/>
</dbReference>
<evidence type="ECO:0000313" key="2">
    <source>
        <dbReference type="EMBL" id="CAH0039296.1"/>
    </source>
</evidence>
<comment type="caution">
    <text evidence="2">The sequence shown here is derived from an EMBL/GenBank/DDBJ whole genome shotgun (WGS) entry which is preliminary data.</text>
</comment>
<comment type="similarity">
    <text evidence="1">Belongs to the short-chain dehydrogenases/reductases (SDR) family.</text>
</comment>
<proteinExistence type="inferred from homology"/>
<dbReference type="Pfam" id="PF13561">
    <property type="entry name" value="adh_short_C2"/>
    <property type="match status" value="1"/>
</dbReference>
<dbReference type="InterPro" id="IPR051468">
    <property type="entry name" value="Fungal_SecMetab_SDRs"/>
</dbReference>
<dbReference type="Gene3D" id="3.40.50.720">
    <property type="entry name" value="NAD(P)-binding Rossmann-like Domain"/>
    <property type="match status" value="1"/>
</dbReference>
<reference evidence="2" key="1">
    <citation type="submission" date="2021-10" db="EMBL/GenBank/DDBJ databases">
        <authorList>
            <person name="Piombo E."/>
        </authorList>
    </citation>
    <scope>NUCLEOTIDE SEQUENCE</scope>
</reference>
<dbReference type="InterPro" id="IPR036291">
    <property type="entry name" value="NAD(P)-bd_dom_sf"/>
</dbReference>
<dbReference type="AlphaFoldDB" id="A0A9N9W1F8"/>
<dbReference type="SUPFAM" id="SSF51735">
    <property type="entry name" value="NAD(P)-binding Rossmann-fold domains"/>
    <property type="match status" value="1"/>
</dbReference>
<sequence length="270" mass="29774">MSLPWAFICPSSRGIGFALTRHLLRSTTIPILATARGDTSATKSSLLADLPGAPDLAQRLTVVPCDVTDEPSIERAARLAAELYPARTHHLHLACAVPGILHAEKSPRQIDASDSLETFRVNTVGPLLLIKHFSEFLPRRATQMEEQEEKGDATLPRHAVWLSMSARVGSVTDNRLGGWYSYRASKSAVMSLTKTFDNFLLARSGERAVAVAYHPGTVRTDFSREYWDGVEDGKLFSPEYAAERMVSVVGGLELGQRGRCWDWKNDEVPP</sequence>
<evidence type="ECO:0008006" key="4">
    <source>
        <dbReference type="Google" id="ProtNLM"/>
    </source>
</evidence>
<protein>
    <recommendedName>
        <fullName evidence="4">C-factor</fullName>
    </recommendedName>
</protein>
<dbReference type="GO" id="GO:0016491">
    <property type="term" value="F:oxidoreductase activity"/>
    <property type="evidence" value="ECO:0007669"/>
    <property type="project" value="TreeGrafter"/>
</dbReference>
<accession>A0A9N9W1F8</accession>
<name>A0A9N9W1F8_9HYPO</name>
<evidence type="ECO:0000256" key="1">
    <source>
        <dbReference type="ARBA" id="ARBA00006484"/>
    </source>
</evidence>
<gene>
    <name evidence="2" type="ORF">CSOL1703_00003576</name>
</gene>
<dbReference type="Proteomes" id="UP000775872">
    <property type="component" value="Unassembled WGS sequence"/>
</dbReference>
<dbReference type="PANTHER" id="PTHR43544">
    <property type="entry name" value="SHORT-CHAIN DEHYDROGENASE/REDUCTASE"/>
    <property type="match status" value="1"/>
</dbReference>
<dbReference type="InterPro" id="IPR002347">
    <property type="entry name" value="SDR_fam"/>
</dbReference>
<dbReference type="OrthoDB" id="5296at2759"/>
<dbReference type="GO" id="GO:0005737">
    <property type="term" value="C:cytoplasm"/>
    <property type="evidence" value="ECO:0007669"/>
    <property type="project" value="TreeGrafter"/>
</dbReference>